<dbReference type="HAMAP" id="MF_01031">
    <property type="entry name" value="LeuD_type1"/>
    <property type="match status" value="1"/>
</dbReference>
<comment type="function">
    <text evidence="2 10">Catalyzes the isomerization between 2-isopropylmalate and 3-isopropylmalate, via the formation of 2-isopropylmaleate.</text>
</comment>
<dbReference type="RefSeq" id="WP_126071511.1">
    <property type="nucleotide sequence ID" value="NZ_CP026513.1"/>
</dbReference>
<dbReference type="EC" id="4.2.1.33" evidence="10"/>
<dbReference type="NCBIfam" id="NF002458">
    <property type="entry name" value="PRK01641.1"/>
    <property type="match status" value="1"/>
</dbReference>
<evidence type="ECO:0000256" key="10">
    <source>
        <dbReference type="HAMAP-Rule" id="MF_01031"/>
    </source>
</evidence>
<dbReference type="InterPro" id="IPR033940">
    <property type="entry name" value="IPMI_Swivel"/>
</dbReference>
<dbReference type="InterPro" id="IPR004431">
    <property type="entry name" value="3-IsopropMal_deHydase_ssu"/>
</dbReference>
<evidence type="ECO:0000256" key="1">
    <source>
        <dbReference type="ARBA" id="ARBA00000491"/>
    </source>
</evidence>
<evidence type="ECO:0000256" key="7">
    <source>
        <dbReference type="ARBA" id="ARBA00022605"/>
    </source>
</evidence>
<evidence type="ECO:0000256" key="4">
    <source>
        <dbReference type="ARBA" id="ARBA00009845"/>
    </source>
</evidence>
<keyword evidence="6 10" id="KW-0432">Leucine biosynthesis</keyword>
<comment type="catalytic activity">
    <reaction evidence="1 10">
        <text>(2R,3S)-3-isopropylmalate = (2S)-2-isopropylmalate</text>
        <dbReference type="Rhea" id="RHEA:32287"/>
        <dbReference type="ChEBI" id="CHEBI:1178"/>
        <dbReference type="ChEBI" id="CHEBI:35121"/>
        <dbReference type="EC" id="4.2.1.33"/>
    </reaction>
</comment>
<name>A0A3Q9CP50_9ENTR</name>
<dbReference type="SUPFAM" id="SSF52016">
    <property type="entry name" value="LeuD/IlvD-like"/>
    <property type="match status" value="1"/>
</dbReference>
<dbReference type="GO" id="GO:0009316">
    <property type="term" value="C:3-isopropylmalate dehydratase complex"/>
    <property type="evidence" value="ECO:0007669"/>
    <property type="project" value="InterPro"/>
</dbReference>
<feature type="domain" description="Aconitase A/isopropylmalate dehydratase small subunit swivel" evidence="11">
    <location>
        <begin position="1"/>
        <end position="125"/>
    </location>
</feature>
<dbReference type="NCBIfam" id="TIGR00171">
    <property type="entry name" value="leuD"/>
    <property type="match status" value="1"/>
</dbReference>
<protein>
    <recommendedName>
        <fullName evidence="10">3-isopropylmalate dehydratase small subunit</fullName>
        <ecNumber evidence="10">4.2.1.33</ecNumber>
    </recommendedName>
    <alternativeName>
        <fullName evidence="10">Alpha-IPM isomerase</fullName>
        <shortName evidence="10">IPMI</shortName>
    </alternativeName>
    <alternativeName>
        <fullName evidence="10">Isopropylmalate isomerase</fullName>
    </alternativeName>
</protein>
<dbReference type="Pfam" id="PF00694">
    <property type="entry name" value="Aconitase_C"/>
    <property type="match status" value="1"/>
</dbReference>
<dbReference type="InterPro" id="IPR050075">
    <property type="entry name" value="LeuD"/>
</dbReference>
<dbReference type="Proteomes" id="UP000274458">
    <property type="component" value="Chromosome"/>
</dbReference>
<evidence type="ECO:0000256" key="8">
    <source>
        <dbReference type="ARBA" id="ARBA00023239"/>
    </source>
</evidence>
<accession>A0A3Q9CP50</accession>
<dbReference type="AlphaFoldDB" id="A0A3Q9CP50"/>
<evidence type="ECO:0000313" key="12">
    <source>
        <dbReference type="EMBL" id="AZP36245.1"/>
    </source>
</evidence>
<keyword evidence="13" id="KW-1185">Reference proteome</keyword>
<gene>
    <name evidence="12" type="primary">leuD1</name>
    <name evidence="10" type="synonym">leuD</name>
    <name evidence="12" type="ORF">C3B56_00136</name>
</gene>
<dbReference type="PANTHER" id="PTHR43345:SF5">
    <property type="entry name" value="3-ISOPROPYLMALATE DEHYDRATASE SMALL SUBUNIT"/>
    <property type="match status" value="1"/>
</dbReference>
<keyword evidence="9 10" id="KW-0100">Branched-chain amino acid biosynthesis</keyword>
<comment type="pathway">
    <text evidence="3 10">Amino-acid biosynthesis; L-leucine biosynthesis; L-leucine from 3-methyl-2-oxobutanoate: step 2/4.</text>
</comment>
<evidence type="ECO:0000256" key="2">
    <source>
        <dbReference type="ARBA" id="ARBA00002695"/>
    </source>
</evidence>
<organism evidence="12 13">
    <name type="scientific">Candidatus Annandia adelgestsuga</name>
    <dbReference type="NCBI Taxonomy" id="1302411"/>
    <lineage>
        <taxon>Bacteria</taxon>
        <taxon>Pseudomonadati</taxon>
        <taxon>Pseudomonadota</taxon>
        <taxon>Gammaproteobacteria</taxon>
        <taxon>Enterobacterales</taxon>
        <taxon>Enterobacteriaceae</taxon>
        <taxon>Candidatus Annandia</taxon>
    </lineage>
</organism>
<dbReference type="OrthoDB" id="9777465at2"/>
<dbReference type="CDD" id="cd01577">
    <property type="entry name" value="IPMI_Swivel"/>
    <property type="match status" value="1"/>
</dbReference>
<evidence type="ECO:0000259" key="11">
    <source>
        <dbReference type="Pfam" id="PF00694"/>
    </source>
</evidence>
<evidence type="ECO:0000256" key="3">
    <source>
        <dbReference type="ARBA" id="ARBA00004729"/>
    </source>
</evidence>
<evidence type="ECO:0000256" key="6">
    <source>
        <dbReference type="ARBA" id="ARBA00022430"/>
    </source>
</evidence>
<evidence type="ECO:0000256" key="9">
    <source>
        <dbReference type="ARBA" id="ARBA00023304"/>
    </source>
</evidence>
<dbReference type="FunFam" id="3.20.19.10:FF:000003">
    <property type="entry name" value="3-isopropylmalate dehydratase small subunit"/>
    <property type="match status" value="1"/>
</dbReference>
<comment type="subunit">
    <text evidence="5 10">Heterodimer of LeuC and LeuD.</text>
</comment>
<dbReference type="InterPro" id="IPR000573">
    <property type="entry name" value="AconitaseA/IPMdHydase_ssu_swvl"/>
</dbReference>
<dbReference type="GO" id="GO:0003861">
    <property type="term" value="F:3-isopropylmalate dehydratase activity"/>
    <property type="evidence" value="ECO:0007669"/>
    <property type="project" value="UniProtKB-UniRule"/>
</dbReference>
<comment type="similarity">
    <text evidence="4 10">Belongs to the LeuD family. LeuD type 1 subfamily.</text>
</comment>
<evidence type="ECO:0000256" key="5">
    <source>
        <dbReference type="ARBA" id="ARBA00011271"/>
    </source>
</evidence>
<sequence>MKKLLKHKGIVLPLDISNVDTDVIIPKQFLQIVNRNGLGKYLFYNWRFLKDDINKLNYNFVINKIEFKNSSILLTRNNFGCGSSREHAVWSLLDFGFKVIISTSFADIFYNNALNNHLIPIVLKEKIIKKLFVLVYKNPGIKFTINLQKCLIIINKFNLKYSFSINKFQLYNLINKLDHINLTMKYEKKIKDYENKQLKYIF</sequence>
<dbReference type="Gene3D" id="3.20.19.10">
    <property type="entry name" value="Aconitase, domain 4"/>
    <property type="match status" value="1"/>
</dbReference>
<evidence type="ECO:0000313" key="13">
    <source>
        <dbReference type="Proteomes" id="UP000274458"/>
    </source>
</evidence>
<dbReference type="UniPathway" id="UPA00048">
    <property type="reaction ID" value="UER00071"/>
</dbReference>
<reference evidence="12 13" key="1">
    <citation type="journal article" date="2018" name="Genome Biol. Evol.">
        <title>Partnering With a Pest: Genomes of Hemlock Woolly Adelgid Symbionts Reveal Atypical Nutritional Provisioning Patterns in Dual-Obligate Bacteria.</title>
        <authorList>
            <person name="Weglarz K.M."/>
            <person name="Havill N.P."/>
            <person name="Burke G.R."/>
            <person name="von Dohlen C.D."/>
        </authorList>
    </citation>
    <scope>NUCLEOTIDE SEQUENCE [LARGE SCALE GENOMIC DNA]</scope>
    <source>
        <strain evidence="12">ENA</strain>
    </source>
</reference>
<proteinExistence type="inferred from homology"/>
<keyword evidence="7 10" id="KW-0028">Amino-acid biosynthesis</keyword>
<dbReference type="GO" id="GO:0009098">
    <property type="term" value="P:L-leucine biosynthetic process"/>
    <property type="evidence" value="ECO:0007669"/>
    <property type="project" value="UniProtKB-UniRule"/>
</dbReference>
<dbReference type="PANTHER" id="PTHR43345">
    <property type="entry name" value="3-ISOPROPYLMALATE DEHYDRATASE SMALL SUBUNIT 2-RELATED-RELATED"/>
    <property type="match status" value="1"/>
</dbReference>
<dbReference type="EMBL" id="CP026513">
    <property type="protein sequence ID" value="AZP36245.1"/>
    <property type="molecule type" value="Genomic_DNA"/>
</dbReference>
<keyword evidence="8 10" id="KW-0456">Lyase</keyword>
<dbReference type="KEGG" id="aade:C3B56_00136"/>
<dbReference type="InterPro" id="IPR015928">
    <property type="entry name" value="Aconitase/3IPM_dehydase_swvl"/>
</dbReference>